<dbReference type="Gene3D" id="3.30.1370.110">
    <property type="match status" value="1"/>
</dbReference>
<dbReference type="PATRIC" id="fig|1359163.3.peg.49"/>
<dbReference type="Proteomes" id="UP000033562">
    <property type="component" value="Unassembled WGS sequence"/>
</dbReference>
<dbReference type="STRING" id="1359163.NLO413_0051"/>
<sequence>MSNSHDDNLWKNITKVRPLISNKVSYHKHNNNSVNITHEKHLNKNLTFHNYNIPLNINKTSYKKPIHHNDETTLPYYDYKNKLHINTQNKIYNIESGIINSISNSTKAKIDQGKYRINSIIDLHGYTIDEAYYQLFNCIIKNYNLGNKCLLIITGWGSKNSCHSIRNNLHKWLQNEKISNLILYYKQAISSHGGKGAFYLLLKTKDKCL</sequence>
<dbReference type="PROSITE" id="PS50828">
    <property type="entry name" value="SMR"/>
    <property type="match status" value="1"/>
</dbReference>
<reference evidence="2 3" key="1">
    <citation type="submission" date="2015-02" db="EMBL/GenBank/DDBJ databases">
        <title>Genome Sequencing of Rickettsiales.</title>
        <authorList>
            <person name="Daugherty S.C."/>
            <person name="Su Q."/>
            <person name="Abolude K."/>
            <person name="Beier-Sexton M."/>
            <person name="Carlyon J.A."/>
            <person name="Carter R."/>
            <person name="Day N.P."/>
            <person name="Dumler S.J."/>
            <person name="Dyachenko V."/>
            <person name="Godinez A."/>
            <person name="Kurtti T.J."/>
            <person name="Lichay M."/>
            <person name="Mullins K.E."/>
            <person name="Ott S."/>
            <person name="Pappas-Brown V."/>
            <person name="Paris D.H."/>
            <person name="Patel P."/>
            <person name="Richards A.L."/>
            <person name="Sadzewicz L."/>
            <person name="Sears K."/>
            <person name="Seidman D."/>
            <person name="Sengamalay N."/>
            <person name="Stenos J."/>
            <person name="Tallon L.J."/>
            <person name="Vincent G."/>
            <person name="Fraser C.M."/>
            <person name="Munderloh U."/>
            <person name="Dunning-Hotopp J.C."/>
        </authorList>
    </citation>
    <scope>NUCLEOTIDE SEQUENCE [LARGE SCALE GENOMIC DNA]</scope>
    <source>
        <strain evidence="2 3">RAC413</strain>
    </source>
</reference>
<dbReference type="OrthoDB" id="7165597at2"/>
<accession>A0A0F3NKY5</accession>
<name>A0A0F3NKY5_9RICK</name>
<evidence type="ECO:0000259" key="1">
    <source>
        <dbReference type="PROSITE" id="PS50828"/>
    </source>
</evidence>
<dbReference type="Pfam" id="PF01713">
    <property type="entry name" value="Smr"/>
    <property type="match status" value="1"/>
</dbReference>
<gene>
    <name evidence="2" type="ORF">NLO413_0051</name>
</gene>
<dbReference type="PANTHER" id="PTHR35562:SF2">
    <property type="entry name" value="DNA ENDONUCLEASE SMRA-RELATED"/>
    <property type="match status" value="1"/>
</dbReference>
<feature type="domain" description="Smr" evidence="1">
    <location>
        <begin position="121"/>
        <end position="203"/>
    </location>
</feature>
<comment type="caution">
    <text evidence="2">The sequence shown here is derived from an EMBL/GenBank/DDBJ whole genome shotgun (WGS) entry which is preliminary data.</text>
</comment>
<dbReference type="PANTHER" id="PTHR35562">
    <property type="entry name" value="DNA ENDONUCLEASE SMRA-RELATED"/>
    <property type="match status" value="1"/>
</dbReference>
<dbReference type="InterPro" id="IPR036063">
    <property type="entry name" value="Smr_dom_sf"/>
</dbReference>
<organism evidence="2 3">
    <name type="scientific">Candidatus Neoehrlichia procyonis str. RAC413</name>
    <dbReference type="NCBI Taxonomy" id="1359163"/>
    <lineage>
        <taxon>Bacteria</taxon>
        <taxon>Pseudomonadati</taxon>
        <taxon>Pseudomonadota</taxon>
        <taxon>Alphaproteobacteria</taxon>
        <taxon>Rickettsiales</taxon>
        <taxon>Anaplasmataceae</taxon>
        <taxon>Candidatus Neoehrlichia</taxon>
    </lineage>
</organism>
<proteinExistence type="predicted"/>
<dbReference type="RefSeq" id="WP_052690354.1">
    <property type="nucleotide sequence ID" value="NZ_LANX01000001.1"/>
</dbReference>
<keyword evidence="3" id="KW-1185">Reference proteome</keyword>
<evidence type="ECO:0000313" key="3">
    <source>
        <dbReference type="Proteomes" id="UP000033562"/>
    </source>
</evidence>
<dbReference type="InterPro" id="IPR002625">
    <property type="entry name" value="Smr_dom"/>
</dbReference>
<dbReference type="AlphaFoldDB" id="A0A0F3NKY5"/>
<dbReference type="EMBL" id="LANX01000001">
    <property type="protein sequence ID" value="KJV68690.1"/>
    <property type="molecule type" value="Genomic_DNA"/>
</dbReference>
<evidence type="ECO:0000313" key="2">
    <source>
        <dbReference type="EMBL" id="KJV68690.1"/>
    </source>
</evidence>
<protein>
    <submittedName>
        <fullName evidence="2">Smr domain protein</fullName>
    </submittedName>
</protein>
<dbReference type="SUPFAM" id="SSF160443">
    <property type="entry name" value="SMR domain-like"/>
    <property type="match status" value="1"/>
</dbReference>